<protein>
    <submittedName>
        <fullName evidence="2">Pre-mRNA-splicing factor CWC24</fullName>
    </submittedName>
</protein>
<accession>A0AC35U037</accession>
<dbReference type="WBParaSite" id="RSKR_0000595600.1">
    <property type="protein sequence ID" value="RSKR_0000595600.1"/>
    <property type="gene ID" value="RSKR_0000595600"/>
</dbReference>
<organism evidence="1 2">
    <name type="scientific">Rhabditophanes sp. KR3021</name>
    <dbReference type="NCBI Taxonomy" id="114890"/>
    <lineage>
        <taxon>Eukaryota</taxon>
        <taxon>Metazoa</taxon>
        <taxon>Ecdysozoa</taxon>
        <taxon>Nematoda</taxon>
        <taxon>Chromadorea</taxon>
        <taxon>Rhabditida</taxon>
        <taxon>Tylenchina</taxon>
        <taxon>Panagrolaimomorpha</taxon>
        <taxon>Strongyloidoidea</taxon>
        <taxon>Alloionematidae</taxon>
        <taxon>Rhabditophanes</taxon>
    </lineage>
</organism>
<proteinExistence type="predicted"/>
<dbReference type="Proteomes" id="UP000095286">
    <property type="component" value="Unplaced"/>
</dbReference>
<name>A0AC35U037_9BILA</name>
<reference evidence="2" key="1">
    <citation type="submission" date="2016-11" db="UniProtKB">
        <authorList>
            <consortium name="WormBaseParasite"/>
        </authorList>
    </citation>
    <scope>IDENTIFICATION</scope>
    <source>
        <strain evidence="2">KR3021</strain>
    </source>
</reference>
<evidence type="ECO:0000313" key="1">
    <source>
        <dbReference type="Proteomes" id="UP000095286"/>
    </source>
</evidence>
<evidence type="ECO:0000313" key="2">
    <source>
        <dbReference type="WBParaSite" id="RSKR_0000595600.1"/>
    </source>
</evidence>
<sequence length="375" mass="42519">MDFRRPSKKRPMVRERVIEESDDETEVGHIAQLSRTKLRKVGKTVNLNAEEDARQRQQKALGLDISVPSNQVANIQYEQSRSIAISHQDDEFNATDSTAQFERVQEALKSGIDINDGIYRGRAFYGAEIKKDTIKGKASSMHNRIGPVRENQFMKSSVRFDYAPDVCKDYKETGFCTFGDSCKFLHDRGDYKHGWEIDRDWDAQQKNGVAEENYEIGSDEDKDAMECGICEGTFVNPIATKCGHYFCQKCAMDRYRKDKNCASCGQDTDGTFKIAKDLVKKLKLLKDQEAEQAKVAEEEEEEVDESCAEVEETTKHDQPSSLNENEESTTQSDDDPESDVEGNANEEEIVQESISDVEESTLTDQLDDDDQSDED</sequence>